<keyword evidence="4 7" id="KW-0812">Transmembrane</keyword>
<dbReference type="PANTHER" id="PTHR43266">
    <property type="entry name" value="MACROLIDE-EFFLUX PROTEIN"/>
    <property type="match status" value="1"/>
</dbReference>
<feature type="transmembrane region" description="Helical" evidence="7">
    <location>
        <begin position="75"/>
        <end position="96"/>
    </location>
</feature>
<feature type="transmembrane region" description="Helical" evidence="7">
    <location>
        <begin position="141"/>
        <end position="163"/>
    </location>
</feature>
<comment type="subcellular location">
    <subcellularLocation>
        <location evidence="1">Cell membrane</location>
        <topology evidence="1">Multi-pass membrane protein</topology>
    </subcellularLocation>
</comment>
<dbReference type="Pfam" id="PF07690">
    <property type="entry name" value="MFS_1"/>
    <property type="match status" value="1"/>
</dbReference>
<evidence type="ECO:0000256" key="6">
    <source>
        <dbReference type="ARBA" id="ARBA00023136"/>
    </source>
</evidence>
<organism evidence="8 9">
    <name type="scientific">Desulfitobacterium chlororespirans DSM 11544</name>
    <dbReference type="NCBI Taxonomy" id="1121395"/>
    <lineage>
        <taxon>Bacteria</taxon>
        <taxon>Bacillati</taxon>
        <taxon>Bacillota</taxon>
        <taxon>Clostridia</taxon>
        <taxon>Eubacteriales</taxon>
        <taxon>Desulfitobacteriaceae</taxon>
        <taxon>Desulfitobacterium</taxon>
    </lineage>
</organism>
<feature type="transmembrane region" description="Helical" evidence="7">
    <location>
        <begin position="102"/>
        <end position="120"/>
    </location>
</feature>
<evidence type="ECO:0000256" key="7">
    <source>
        <dbReference type="SAM" id="Phobius"/>
    </source>
</evidence>
<dbReference type="GO" id="GO:0005886">
    <property type="term" value="C:plasma membrane"/>
    <property type="evidence" value="ECO:0007669"/>
    <property type="project" value="UniProtKB-SubCell"/>
</dbReference>
<dbReference type="AlphaFoldDB" id="A0A1M7SM00"/>
<dbReference type="CDD" id="cd06173">
    <property type="entry name" value="MFS_MefA_like"/>
    <property type="match status" value="1"/>
</dbReference>
<dbReference type="Gene3D" id="1.20.1250.20">
    <property type="entry name" value="MFS general substrate transporter like domains"/>
    <property type="match status" value="1"/>
</dbReference>
<protein>
    <submittedName>
        <fullName evidence="8">Major Facilitator Superfamily protein</fullName>
    </submittedName>
</protein>
<evidence type="ECO:0000256" key="4">
    <source>
        <dbReference type="ARBA" id="ARBA00022692"/>
    </source>
</evidence>
<feature type="transmembrane region" description="Helical" evidence="7">
    <location>
        <begin position="305"/>
        <end position="330"/>
    </location>
</feature>
<gene>
    <name evidence="8" type="ORF">SAMN02745215_01062</name>
</gene>
<evidence type="ECO:0000256" key="3">
    <source>
        <dbReference type="ARBA" id="ARBA00022475"/>
    </source>
</evidence>
<feature type="transmembrane region" description="Helical" evidence="7">
    <location>
        <begin position="342"/>
        <end position="361"/>
    </location>
</feature>
<dbReference type="SUPFAM" id="SSF103473">
    <property type="entry name" value="MFS general substrate transporter"/>
    <property type="match status" value="1"/>
</dbReference>
<evidence type="ECO:0000256" key="2">
    <source>
        <dbReference type="ARBA" id="ARBA00022448"/>
    </source>
</evidence>
<evidence type="ECO:0000313" key="8">
    <source>
        <dbReference type="EMBL" id="SHN59485.1"/>
    </source>
</evidence>
<feature type="transmembrane region" description="Helical" evidence="7">
    <location>
        <begin position="281"/>
        <end position="299"/>
    </location>
</feature>
<proteinExistence type="predicted"/>
<dbReference type="GO" id="GO:0022857">
    <property type="term" value="F:transmembrane transporter activity"/>
    <property type="evidence" value="ECO:0007669"/>
    <property type="project" value="InterPro"/>
</dbReference>
<accession>A0A1M7SM00</accession>
<keyword evidence="2" id="KW-0813">Transport</keyword>
<name>A0A1M7SM00_9FIRM</name>
<dbReference type="RefSeq" id="WP_072771604.1">
    <property type="nucleotide sequence ID" value="NZ_FRDN01000004.1"/>
</dbReference>
<sequence>MNNSEKSFGKFMLLWSGEFISAVGGGLTAFGLGVYVFEQTGKASALALVTLLAFMPSLLLSAPAGVLADRYDRRLLMALGDSLSALGPIFILVCMLQGEVRLWQICLGVTISSVFSALLEPAYKATVTDLLTEEQYVKASGLVQVAGSAKYLISPIIAGFLLIVSDIKLLLVIDICTFLVTVTTILMVRSGLAAKKQEQVHSFVREFREGWGAVSGNRGVLVLILMGTLITFFLGFVQTLFTPVILAFADSSVLGTVETIAASGMLVTSVLIGILPIKKGYVKILSCSLFGAGVFMAAFGLGENIILIAVSGFFFFAMLPLANTSLDFLIRTNINNELQGRAWRLIGVISQFGYIIAYGISGVLADYVFTPLLLEGGLLAGSVGRVLGTGSGRGTGLLIICAGVLLCVTAVILYQLKSVKSLDKGGELCISES</sequence>
<dbReference type="InterPro" id="IPR011701">
    <property type="entry name" value="MFS"/>
</dbReference>
<feature type="transmembrane region" description="Helical" evidence="7">
    <location>
        <begin position="169"/>
        <end position="188"/>
    </location>
</feature>
<evidence type="ECO:0000256" key="1">
    <source>
        <dbReference type="ARBA" id="ARBA00004651"/>
    </source>
</evidence>
<evidence type="ECO:0000256" key="5">
    <source>
        <dbReference type="ARBA" id="ARBA00022989"/>
    </source>
</evidence>
<dbReference type="EMBL" id="FRDN01000004">
    <property type="protein sequence ID" value="SHN59485.1"/>
    <property type="molecule type" value="Genomic_DNA"/>
</dbReference>
<keyword evidence="9" id="KW-1185">Reference proteome</keyword>
<feature type="transmembrane region" description="Helical" evidence="7">
    <location>
        <begin position="253"/>
        <end position="274"/>
    </location>
</feature>
<dbReference type="PANTHER" id="PTHR43266:SF2">
    <property type="entry name" value="MAJOR FACILITATOR SUPERFAMILY (MFS) PROFILE DOMAIN-CONTAINING PROTEIN"/>
    <property type="match status" value="1"/>
</dbReference>
<dbReference type="InterPro" id="IPR036259">
    <property type="entry name" value="MFS_trans_sf"/>
</dbReference>
<dbReference type="Proteomes" id="UP000184010">
    <property type="component" value="Unassembled WGS sequence"/>
</dbReference>
<keyword evidence="3" id="KW-1003">Cell membrane</keyword>
<feature type="transmembrane region" description="Helical" evidence="7">
    <location>
        <begin position="12"/>
        <end position="37"/>
    </location>
</feature>
<reference evidence="9" key="1">
    <citation type="submission" date="2016-12" db="EMBL/GenBank/DDBJ databases">
        <authorList>
            <person name="Varghese N."/>
            <person name="Submissions S."/>
        </authorList>
    </citation>
    <scope>NUCLEOTIDE SEQUENCE [LARGE SCALE GENOMIC DNA]</scope>
    <source>
        <strain evidence="9">DSM 11544</strain>
    </source>
</reference>
<dbReference type="STRING" id="1121395.SAMN02745215_01062"/>
<feature type="transmembrane region" description="Helical" evidence="7">
    <location>
        <begin position="220"/>
        <end position="241"/>
    </location>
</feature>
<evidence type="ECO:0000313" key="9">
    <source>
        <dbReference type="Proteomes" id="UP000184010"/>
    </source>
</evidence>
<feature type="transmembrane region" description="Helical" evidence="7">
    <location>
        <begin position="43"/>
        <end position="68"/>
    </location>
</feature>
<keyword evidence="6 7" id="KW-0472">Membrane</keyword>
<feature type="transmembrane region" description="Helical" evidence="7">
    <location>
        <begin position="395"/>
        <end position="416"/>
    </location>
</feature>
<keyword evidence="5 7" id="KW-1133">Transmembrane helix</keyword>